<dbReference type="HOGENOM" id="CLU_2942783_0_0_1"/>
<dbReference type="InParanoid" id="A0A0C3JPH9"/>
<protein>
    <submittedName>
        <fullName evidence="1">Uncharacterized protein</fullName>
    </submittedName>
</protein>
<evidence type="ECO:0000313" key="2">
    <source>
        <dbReference type="Proteomes" id="UP000054217"/>
    </source>
</evidence>
<dbReference type="Proteomes" id="UP000054217">
    <property type="component" value="Unassembled WGS sequence"/>
</dbReference>
<reference evidence="2" key="2">
    <citation type="submission" date="2015-01" db="EMBL/GenBank/DDBJ databases">
        <title>Evolutionary Origins and Diversification of the Mycorrhizal Mutualists.</title>
        <authorList>
            <consortium name="DOE Joint Genome Institute"/>
            <consortium name="Mycorrhizal Genomics Consortium"/>
            <person name="Kohler A."/>
            <person name="Kuo A."/>
            <person name="Nagy L.G."/>
            <person name="Floudas D."/>
            <person name="Copeland A."/>
            <person name="Barry K.W."/>
            <person name="Cichocki N."/>
            <person name="Veneault-Fourrey C."/>
            <person name="LaButti K."/>
            <person name="Lindquist E.A."/>
            <person name="Lipzen A."/>
            <person name="Lundell T."/>
            <person name="Morin E."/>
            <person name="Murat C."/>
            <person name="Riley R."/>
            <person name="Ohm R."/>
            <person name="Sun H."/>
            <person name="Tunlid A."/>
            <person name="Henrissat B."/>
            <person name="Grigoriev I.V."/>
            <person name="Hibbett D.S."/>
            <person name="Martin F."/>
        </authorList>
    </citation>
    <scope>NUCLEOTIDE SEQUENCE [LARGE SCALE GENOMIC DNA]</scope>
    <source>
        <strain evidence="2">Marx 270</strain>
    </source>
</reference>
<sequence>MRKYSLCRFLAAVPHHNAVCLSSLIINLLSSIPVRYSHPGATHMLNCMLDCSSLRMIHNL</sequence>
<reference evidence="1 2" key="1">
    <citation type="submission" date="2014-04" db="EMBL/GenBank/DDBJ databases">
        <authorList>
            <consortium name="DOE Joint Genome Institute"/>
            <person name="Kuo A."/>
            <person name="Kohler A."/>
            <person name="Costa M.D."/>
            <person name="Nagy L.G."/>
            <person name="Floudas D."/>
            <person name="Copeland A."/>
            <person name="Barry K.W."/>
            <person name="Cichocki N."/>
            <person name="Veneault-Fourrey C."/>
            <person name="LaButti K."/>
            <person name="Lindquist E.A."/>
            <person name="Lipzen A."/>
            <person name="Lundell T."/>
            <person name="Morin E."/>
            <person name="Murat C."/>
            <person name="Sun H."/>
            <person name="Tunlid A."/>
            <person name="Henrissat B."/>
            <person name="Grigoriev I.V."/>
            <person name="Hibbett D.S."/>
            <person name="Martin F."/>
            <person name="Nordberg H.P."/>
            <person name="Cantor M.N."/>
            <person name="Hua S.X."/>
        </authorList>
    </citation>
    <scope>NUCLEOTIDE SEQUENCE [LARGE SCALE GENOMIC DNA]</scope>
    <source>
        <strain evidence="1 2">Marx 270</strain>
    </source>
</reference>
<keyword evidence="2" id="KW-1185">Reference proteome</keyword>
<dbReference type="AlphaFoldDB" id="A0A0C3JPH9"/>
<accession>A0A0C3JPH9</accession>
<evidence type="ECO:0000313" key="1">
    <source>
        <dbReference type="EMBL" id="KIN99361.1"/>
    </source>
</evidence>
<proteinExistence type="predicted"/>
<organism evidence="1 2">
    <name type="scientific">Pisolithus tinctorius Marx 270</name>
    <dbReference type="NCBI Taxonomy" id="870435"/>
    <lineage>
        <taxon>Eukaryota</taxon>
        <taxon>Fungi</taxon>
        <taxon>Dikarya</taxon>
        <taxon>Basidiomycota</taxon>
        <taxon>Agaricomycotina</taxon>
        <taxon>Agaricomycetes</taxon>
        <taxon>Agaricomycetidae</taxon>
        <taxon>Boletales</taxon>
        <taxon>Sclerodermatineae</taxon>
        <taxon>Pisolithaceae</taxon>
        <taxon>Pisolithus</taxon>
    </lineage>
</organism>
<dbReference type="EMBL" id="KN832005">
    <property type="protein sequence ID" value="KIN99361.1"/>
    <property type="molecule type" value="Genomic_DNA"/>
</dbReference>
<name>A0A0C3JPH9_PISTI</name>
<gene>
    <name evidence="1" type="ORF">M404DRAFT_812458</name>
</gene>